<dbReference type="PANTHER" id="PTHR10434:SF11">
    <property type="entry name" value="1-ACYL-SN-GLYCEROL-3-PHOSPHATE ACYLTRANSFERASE"/>
    <property type="match status" value="1"/>
</dbReference>
<dbReference type="GO" id="GO:0003841">
    <property type="term" value="F:1-acylglycerol-3-phosphate O-acyltransferase activity"/>
    <property type="evidence" value="ECO:0007669"/>
    <property type="project" value="TreeGrafter"/>
</dbReference>
<evidence type="ECO:0000259" key="4">
    <source>
        <dbReference type="SMART" id="SM00563"/>
    </source>
</evidence>
<protein>
    <submittedName>
        <fullName evidence="5">Acyltransferase</fullName>
    </submittedName>
</protein>
<dbReference type="Proteomes" id="UP000199054">
    <property type="component" value="Unassembled WGS sequence"/>
</dbReference>
<dbReference type="STRING" id="34002.SAMN04489859_10718"/>
<dbReference type="RefSeq" id="WP_090617754.1">
    <property type="nucleotide sequence ID" value="NZ_CP067124.1"/>
</dbReference>
<dbReference type="InterPro" id="IPR002123">
    <property type="entry name" value="Plipid/glycerol_acylTrfase"/>
</dbReference>
<dbReference type="GO" id="GO:0006654">
    <property type="term" value="P:phosphatidic acid biosynthetic process"/>
    <property type="evidence" value="ECO:0007669"/>
    <property type="project" value="TreeGrafter"/>
</dbReference>
<dbReference type="PANTHER" id="PTHR10434">
    <property type="entry name" value="1-ACYL-SN-GLYCEROL-3-PHOSPHATE ACYLTRANSFERASE"/>
    <property type="match status" value="1"/>
</dbReference>
<comment type="pathway">
    <text evidence="1">Lipid metabolism.</text>
</comment>
<sequence length="224" mass="24525">MPDHKNAGHAGRHLAAHVVGRSINMFARLLTAVRPLWQGLDPADRRQRVYFANHASHGDFILIWSVLPPRLRDATRPVAGADYWGGGGLRGFIGRDVFNALLIDRQRSDPGSDPIAQMAGALDRGASLILFPEGTRNLTDEALLPFKSGLYHLAAARPDVDLVPVWIENLNRVLPKGSFIPVPLMCRTIFGAPLHLAADEDKAAFLTRARDALLALRPNPESGR</sequence>
<organism evidence="5 6">
    <name type="scientific">Paracoccus alcaliphilus</name>
    <dbReference type="NCBI Taxonomy" id="34002"/>
    <lineage>
        <taxon>Bacteria</taxon>
        <taxon>Pseudomonadati</taxon>
        <taxon>Pseudomonadota</taxon>
        <taxon>Alphaproteobacteria</taxon>
        <taxon>Rhodobacterales</taxon>
        <taxon>Paracoccaceae</taxon>
        <taxon>Paracoccus</taxon>
    </lineage>
</organism>
<gene>
    <name evidence="5" type="ORF">SAMN04489859_10718</name>
</gene>
<evidence type="ECO:0000256" key="2">
    <source>
        <dbReference type="ARBA" id="ARBA00022679"/>
    </source>
</evidence>
<dbReference type="EMBL" id="FODE01000071">
    <property type="protein sequence ID" value="SEO33618.1"/>
    <property type="molecule type" value="Genomic_DNA"/>
</dbReference>
<evidence type="ECO:0000313" key="5">
    <source>
        <dbReference type="EMBL" id="SEO33618.1"/>
    </source>
</evidence>
<evidence type="ECO:0000256" key="3">
    <source>
        <dbReference type="ARBA" id="ARBA00023315"/>
    </source>
</evidence>
<proteinExistence type="predicted"/>
<dbReference type="CDD" id="cd07989">
    <property type="entry name" value="LPLAT_AGPAT-like"/>
    <property type="match status" value="1"/>
</dbReference>
<reference evidence="5 6" key="1">
    <citation type="submission" date="2016-10" db="EMBL/GenBank/DDBJ databases">
        <authorList>
            <person name="de Groot N.N."/>
        </authorList>
    </citation>
    <scope>NUCLEOTIDE SEQUENCE [LARGE SCALE GENOMIC DNA]</scope>
    <source>
        <strain evidence="5 6">DSM 8512</strain>
    </source>
</reference>
<accession>A0A1H8NWC5</accession>
<keyword evidence="3 5" id="KW-0012">Acyltransferase</keyword>
<keyword evidence="6" id="KW-1185">Reference proteome</keyword>
<dbReference type="SUPFAM" id="SSF69593">
    <property type="entry name" value="Glycerol-3-phosphate (1)-acyltransferase"/>
    <property type="match status" value="1"/>
</dbReference>
<keyword evidence="2 5" id="KW-0808">Transferase</keyword>
<evidence type="ECO:0000256" key="1">
    <source>
        <dbReference type="ARBA" id="ARBA00005189"/>
    </source>
</evidence>
<feature type="domain" description="Phospholipid/glycerol acyltransferase" evidence="4">
    <location>
        <begin position="48"/>
        <end position="170"/>
    </location>
</feature>
<dbReference type="SMART" id="SM00563">
    <property type="entry name" value="PlsC"/>
    <property type="match status" value="1"/>
</dbReference>
<evidence type="ECO:0000313" key="6">
    <source>
        <dbReference type="Proteomes" id="UP000199054"/>
    </source>
</evidence>
<dbReference type="Pfam" id="PF01553">
    <property type="entry name" value="Acyltransferase"/>
    <property type="match status" value="1"/>
</dbReference>
<dbReference type="AlphaFoldDB" id="A0A1H8NWC5"/>
<dbReference type="OrthoDB" id="9808424at2"/>
<name>A0A1H8NWC5_9RHOB</name>